<dbReference type="Proteomes" id="UP001597231">
    <property type="component" value="Unassembled WGS sequence"/>
</dbReference>
<comment type="catalytic activity">
    <reaction evidence="3">
        <text>UTP + H2O = UMP + diphosphate + H(+)</text>
        <dbReference type="Rhea" id="RHEA:29395"/>
        <dbReference type="ChEBI" id="CHEBI:15377"/>
        <dbReference type="ChEBI" id="CHEBI:15378"/>
        <dbReference type="ChEBI" id="CHEBI:33019"/>
        <dbReference type="ChEBI" id="CHEBI:46398"/>
        <dbReference type="ChEBI" id="CHEBI:57865"/>
        <dbReference type="EC" id="3.6.1.9"/>
    </reaction>
</comment>
<comment type="catalytic activity">
    <reaction evidence="3">
        <text>dTTP + H2O = dTMP + diphosphate + H(+)</text>
        <dbReference type="Rhea" id="RHEA:28534"/>
        <dbReference type="ChEBI" id="CHEBI:15377"/>
        <dbReference type="ChEBI" id="CHEBI:15378"/>
        <dbReference type="ChEBI" id="CHEBI:33019"/>
        <dbReference type="ChEBI" id="CHEBI:37568"/>
        <dbReference type="ChEBI" id="CHEBI:63528"/>
        <dbReference type="EC" id="3.6.1.9"/>
    </reaction>
</comment>
<dbReference type="EMBL" id="JBHTLT010000014">
    <property type="protein sequence ID" value="MFD1204003.1"/>
    <property type="molecule type" value="Genomic_DNA"/>
</dbReference>
<evidence type="ECO:0000256" key="3">
    <source>
        <dbReference type="HAMAP-Rule" id="MF_00528"/>
    </source>
</evidence>
<dbReference type="CDD" id="cd00555">
    <property type="entry name" value="Maf"/>
    <property type="match status" value="1"/>
</dbReference>
<keyword evidence="3" id="KW-0546">Nucleotide metabolism</keyword>
<feature type="site" description="Important for substrate specificity" evidence="3">
    <location>
        <position position="17"/>
    </location>
</feature>
<feature type="site" description="Important for substrate specificity" evidence="3">
    <location>
        <position position="158"/>
    </location>
</feature>
<dbReference type="SUPFAM" id="SSF52972">
    <property type="entry name" value="ITPase-like"/>
    <property type="match status" value="1"/>
</dbReference>
<comment type="subcellular location">
    <subcellularLocation>
        <location evidence="3">Cytoplasm</location>
    </subcellularLocation>
</comment>
<dbReference type="PANTHER" id="PTHR43213:SF5">
    <property type="entry name" value="BIFUNCTIONAL DTTP_UTP PYROPHOSPHATASE_METHYLTRANSFERASE PROTEIN-RELATED"/>
    <property type="match status" value="1"/>
</dbReference>
<gene>
    <name evidence="4" type="ORF">ACFQ38_02515</name>
</gene>
<feature type="active site" description="Proton acceptor" evidence="3">
    <location>
        <position position="75"/>
    </location>
</feature>
<evidence type="ECO:0000256" key="2">
    <source>
        <dbReference type="ARBA" id="ARBA00022801"/>
    </source>
</evidence>
<keyword evidence="2 3" id="KW-0378">Hydrolase</keyword>
<dbReference type="RefSeq" id="WP_336824452.1">
    <property type="nucleotide sequence ID" value="NZ_JBHTLT010000014.1"/>
</dbReference>
<feature type="site" description="Important for substrate specificity" evidence="3">
    <location>
        <position position="76"/>
    </location>
</feature>
<comment type="caution">
    <text evidence="3">Lacks conserved residue(s) required for the propagation of feature annotation.</text>
</comment>
<dbReference type="PIRSF" id="PIRSF006305">
    <property type="entry name" value="Maf"/>
    <property type="match status" value="1"/>
</dbReference>
<dbReference type="InterPro" id="IPR029001">
    <property type="entry name" value="ITPase-like_fam"/>
</dbReference>
<comment type="function">
    <text evidence="3">Nucleoside triphosphate pyrophosphatase that hydrolyzes dTTP and UTP. May have a dual role in cell division arrest and in preventing the incorporation of modified nucleotides into cellular nucleic acids.</text>
</comment>
<reference evidence="5" key="1">
    <citation type="journal article" date="2019" name="Int. J. Syst. Evol. Microbiol.">
        <title>The Global Catalogue of Microorganisms (GCM) 10K type strain sequencing project: providing services to taxonomists for standard genome sequencing and annotation.</title>
        <authorList>
            <consortium name="The Broad Institute Genomics Platform"/>
            <consortium name="The Broad Institute Genome Sequencing Center for Infectious Disease"/>
            <person name="Wu L."/>
            <person name="Ma J."/>
        </authorList>
    </citation>
    <scope>NUCLEOTIDE SEQUENCE [LARGE SCALE GENOMIC DNA]</scope>
    <source>
        <strain evidence="5">CCUG 53915</strain>
    </source>
</reference>
<evidence type="ECO:0000256" key="1">
    <source>
        <dbReference type="ARBA" id="ARBA00001968"/>
    </source>
</evidence>
<keyword evidence="5" id="KW-1185">Reference proteome</keyword>
<organism evidence="4 5">
    <name type="scientific">Sporosarcina contaminans</name>
    <dbReference type="NCBI Taxonomy" id="633403"/>
    <lineage>
        <taxon>Bacteria</taxon>
        <taxon>Bacillati</taxon>
        <taxon>Bacillota</taxon>
        <taxon>Bacilli</taxon>
        <taxon>Bacillales</taxon>
        <taxon>Caryophanaceae</taxon>
        <taxon>Sporosarcina</taxon>
    </lineage>
</organism>
<evidence type="ECO:0000313" key="5">
    <source>
        <dbReference type="Proteomes" id="UP001597231"/>
    </source>
</evidence>
<evidence type="ECO:0000313" key="4">
    <source>
        <dbReference type="EMBL" id="MFD1204003.1"/>
    </source>
</evidence>
<comment type="similarity">
    <text evidence="3">Belongs to the Maf family. YhdE subfamily.</text>
</comment>
<dbReference type="Pfam" id="PF02545">
    <property type="entry name" value="Maf"/>
    <property type="match status" value="1"/>
</dbReference>
<keyword evidence="3" id="KW-0963">Cytoplasm</keyword>
<dbReference type="Gene3D" id="3.90.950.10">
    <property type="match status" value="1"/>
</dbReference>
<dbReference type="InterPro" id="IPR003697">
    <property type="entry name" value="Maf-like"/>
</dbReference>
<dbReference type="NCBIfam" id="TIGR00172">
    <property type="entry name" value="maf"/>
    <property type="match status" value="1"/>
</dbReference>
<sequence length="204" mass="22680">MKFTIKKPLILASSSPRRKELLSLIGIPFDVVHSQVDENIALTADRYPEYVMGLAEKKARAVANKYRESIVIGADTIVVFDRKVYPKPATEEEAEQFLKEFSGKTHSVYTGVAIINDREKITFYNKTDVTFRDLDEELIRGYIASGDPMDKAGGYGIQTAGALFVDSITGDYQTVVGLPIAKLTEVLRKEGLIELKDGETILDN</sequence>
<comment type="cofactor">
    <cofactor evidence="1 3">
        <name>a divalent metal cation</name>
        <dbReference type="ChEBI" id="CHEBI:60240"/>
    </cofactor>
</comment>
<comment type="caution">
    <text evidence="4">The sequence shown here is derived from an EMBL/GenBank/DDBJ whole genome shotgun (WGS) entry which is preliminary data.</text>
</comment>
<name>A0ABW3TWZ3_9BACL</name>
<dbReference type="EC" id="3.6.1.9" evidence="3"/>
<proteinExistence type="inferred from homology"/>
<accession>A0ABW3TWZ3</accession>
<protein>
    <recommendedName>
        <fullName evidence="3">dTTP/UTP pyrophosphatase</fullName>
        <shortName evidence="3">dTTPase/UTPase</shortName>
        <ecNumber evidence="3">3.6.1.9</ecNumber>
    </recommendedName>
    <alternativeName>
        <fullName evidence="3">Nucleoside triphosphate pyrophosphatase</fullName>
    </alternativeName>
    <alternativeName>
        <fullName evidence="3">Nucleotide pyrophosphatase</fullName>
        <shortName evidence="3">Nucleotide PPase</shortName>
    </alternativeName>
</protein>
<dbReference type="HAMAP" id="MF_00528">
    <property type="entry name" value="Maf"/>
    <property type="match status" value="1"/>
</dbReference>
<dbReference type="PANTHER" id="PTHR43213">
    <property type="entry name" value="BIFUNCTIONAL DTTP/UTP PYROPHOSPHATASE/METHYLTRANSFERASE PROTEIN-RELATED"/>
    <property type="match status" value="1"/>
</dbReference>